<accession>A0A917TF93</accession>
<protein>
    <submittedName>
        <fullName evidence="1">Heme peroxidase</fullName>
    </submittedName>
</protein>
<keyword evidence="1" id="KW-0560">Oxidoreductase</keyword>
<sequence length="244" mass="26779">MDDVDRLLAYCDSVLDDPADWKTPGGYPNSLALCLIDSIWSLGVQYSGTVLPVLARYRTYRAEQQGDADRDGLTNLLQVYDELGGPDGFASKIGTQHRTSAHRGAPLKAVATYTAAFGFQGLGINTVQDLLGAVDESDVQIRRVWRETPGQRSSDIGWRYLLLLAGVDEVKPDRMICRFVAAALGEPRVSNAHAARLLTEAAHRRGWRVHALDHAVWRYQQRLRTPAQPGVAELSPACNPEAGV</sequence>
<proteinExistence type="predicted"/>
<dbReference type="AlphaFoldDB" id="A0A917TF93"/>
<evidence type="ECO:0000313" key="2">
    <source>
        <dbReference type="Proteomes" id="UP000608890"/>
    </source>
</evidence>
<reference evidence="1" key="1">
    <citation type="journal article" date="2014" name="Int. J. Syst. Evol. Microbiol.">
        <title>Complete genome sequence of Corynebacterium casei LMG S-19264T (=DSM 44701T), isolated from a smear-ripened cheese.</title>
        <authorList>
            <consortium name="US DOE Joint Genome Institute (JGI-PGF)"/>
            <person name="Walter F."/>
            <person name="Albersmeier A."/>
            <person name="Kalinowski J."/>
            <person name="Ruckert C."/>
        </authorList>
    </citation>
    <scope>NUCLEOTIDE SEQUENCE</scope>
    <source>
        <strain evidence="1">CGMCC 4.7312</strain>
    </source>
</reference>
<keyword evidence="2" id="KW-1185">Reference proteome</keyword>
<keyword evidence="1" id="KW-0575">Peroxidase</keyword>
<dbReference type="Proteomes" id="UP000608890">
    <property type="component" value="Unassembled WGS sequence"/>
</dbReference>
<evidence type="ECO:0000313" key="1">
    <source>
        <dbReference type="EMBL" id="GGM21332.1"/>
    </source>
</evidence>
<dbReference type="GO" id="GO:0004601">
    <property type="term" value="F:peroxidase activity"/>
    <property type="evidence" value="ECO:0007669"/>
    <property type="project" value="UniProtKB-KW"/>
</dbReference>
<comment type="caution">
    <text evidence="1">The sequence shown here is derived from an EMBL/GenBank/DDBJ whole genome shotgun (WGS) entry which is preliminary data.</text>
</comment>
<dbReference type="EMBL" id="BMNB01000001">
    <property type="protein sequence ID" value="GGM21332.1"/>
    <property type="molecule type" value="Genomic_DNA"/>
</dbReference>
<dbReference type="RefSeq" id="WP_189040337.1">
    <property type="nucleotide sequence ID" value="NZ_BMNB01000001.1"/>
</dbReference>
<name>A0A917TF93_9ACTN</name>
<organism evidence="1 2">
    <name type="scientific">Micromonospora sonchi</name>
    <dbReference type="NCBI Taxonomy" id="1763543"/>
    <lineage>
        <taxon>Bacteria</taxon>
        <taxon>Bacillati</taxon>
        <taxon>Actinomycetota</taxon>
        <taxon>Actinomycetes</taxon>
        <taxon>Micromonosporales</taxon>
        <taxon>Micromonosporaceae</taxon>
        <taxon>Micromonospora</taxon>
    </lineage>
</organism>
<gene>
    <name evidence="1" type="ORF">GCM10011608_02500</name>
</gene>
<reference evidence="1" key="2">
    <citation type="submission" date="2020-09" db="EMBL/GenBank/DDBJ databases">
        <authorList>
            <person name="Sun Q."/>
            <person name="Zhou Y."/>
        </authorList>
    </citation>
    <scope>NUCLEOTIDE SEQUENCE</scope>
    <source>
        <strain evidence="1">CGMCC 4.7312</strain>
    </source>
</reference>